<keyword evidence="5" id="KW-0808">Transferase</keyword>
<sequence length="139" mass="15353">MIGFILASHGEMANGMLDSLKLFFGDLEKVSALCFHGEDDPVEFGKQIENTIHELDDGSGVMVFVDLLGGTPGNQSTLCLRDENVRKNTRVITGMNLGMSMEFLAQRMACEKIEDIDLDHLMNAGRDGIKCINKEMNLL</sequence>
<organism evidence="9 10">
    <name type="scientific">Stecheria intestinalis</name>
    <dbReference type="NCBI Taxonomy" id="2606630"/>
    <lineage>
        <taxon>Bacteria</taxon>
        <taxon>Bacillati</taxon>
        <taxon>Bacillota</taxon>
        <taxon>Erysipelotrichia</taxon>
        <taxon>Erysipelotrichales</taxon>
        <taxon>Erysipelotrichaceae</taxon>
        <taxon>Stecheria</taxon>
    </lineage>
</organism>
<dbReference type="PANTHER" id="PTHR33799">
    <property type="entry name" value="PTS PERMEASE-RELATED-RELATED"/>
    <property type="match status" value="1"/>
</dbReference>
<evidence type="ECO:0000256" key="4">
    <source>
        <dbReference type="ARBA" id="ARBA00022597"/>
    </source>
</evidence>
<dbReference type="InterPro" id="IPR051471">
    <property type="entry name" value="Bacterial_PTS_sugar_comp"/>
</dbReference>
<accession>A0A7X2NQN3</accession>
<evidence type="ECO:0000256" key="6">
    <source>
        <dbReference type="ARBA" id="ARBA00022683"/>
    </source>
</evidence>
<dbReference type="Pfam" id="PF03610">
    <property type="entry name" value="EIIA-man"/>
    <property type="match status" value="1"/>
</dbReference>
<keyword evidence="7" id="KW-0418">Kinase</keyword>
<evidence type="ECO:0000313" key="9">
    <source>
        <dbReference type="EMBL" id="MSS57822.1"/>
    </source>
</evidence>
<proteinExistence type="predicted"/>
<comment type="subcellular location">
    <subcellularLocation>
        <location evidence="1">Cytoplasm</location>
    </subcellularLocation>
</comment>
<dbReference type="CDD" id="cd00006">
    <property type="entry name" value="PTS_IIA_man"/>
    <property type="match status" value="1"/>
</dbReference>
<name>A0A7X2NQN3_9FIRM</name>
<evidence type="ECO:0000256" key="2">
    <source>
        <dbReference type="ARBA" id="ARBA00022448"/>
    </source>
</evidence>
<dbReference type="EMBL" id="VUMN01000004">
    <property type="protein sequence ID" value="MSS57822.1"/>
    <property type="molecule type" value="Genomic_DNA"/>
</dbReference>
<evidence type="ECO:0000313" key="10">
    <source>
        <dbReference type="Proteomes" id="UP000461880"/>
    </source>
</evidence>
<dbReference type="Proteomes" id="UP000461880">
    <property type="component" value="Unassembled WGS sequence"/>
</dbReference>
<keyword evidence="4 9" id="KW-0762">Sugar transport</keyword>
<keyword evidence="2" id="KW-0813">Transport</keyword>
<dbReference type="RefSeq" id="WP_154502942.1">
    <property type="nucleotide sequence ID" value="NZ_VUMN01000004.1"/>
</dbReference>
<evidence type="ECO:0000259" key="8">
    <source>
        <dbReference type="PROSITE" id="PS51096"/>
    </source>
</evidence>
<evidence type="ECO:0000256" key="3">
    <source>
        <dbReference type="ARBA" id="ARBA00022490"/>
    </source>
</evidence>
<dbReference type="GO" id="GO:0016301">
    <property type="term" value="F:kinase activity"/>
    <property type="evidence" value="ECO:0007669"/>
    <property type="project" value="UniProtKB-KW"/>
</dbReference>
<protein>
    <submittedName>
        <fullName evidence="9">PTS sugar transporter subunit IIA</fullName>
    </submittedName>
</protein>
<evidence type="ECO:0000256" key="5">
    <source>
        <dbReference type="ARBA" id="ARBA00022679"/>
    </source>
</evidence>
<dbReference type="InterPro" id="IPR004701">
    <property type="entry name" value="PTS_EIIA_man-typ"/>
</dbReference>
<dbReference type="PANTHER" id="PTHR33799:SF1">
    <property type="entry name" value="PTS SYSTEM MANNOSE-SPECIFIC EIIAB COMPONENT-RELATED"/>
    <property type="match status" value="1"/>
</dbReference>
<keyword evidence="10" id="KW-1185">Reference proteome</keyword>
<dbReference type="SUPFAM" id="SSF53062">
    <property type="entry name" value="PTS system fructose IIA component-like"/>
    <property type="match status" value="1"/>
</dbReference>
<evidence type="ECO:0000256" key="7">
    <source>
        <dbReference type="ARBA" id="ARBA00022777"/>
    </source>
</evidence>
<dbReference type="InterPro" id="IPR036662">
    <property type="entry name" value="PTS_EIIA_man-typ_sf"/>
</dbReference>
<dbReference type="GO" id="GO:0009401">
    <property type="term" value="P:phosphoenolpyruvate-dependent sugar phosphotransferase system"/>
    <property type="evidence" value="ECO:0007669"/>
    <property type="project" value="UniProtKB-KW"/>
</dbReference>
<reference evidence="9 10" key="1">
    <citation type="submission" date="2019-08" db="EMBL/GenBank/DDBJ databases">
        <title>In-depth cultivation of the pig gut microbiome towards novel bacterial diversity and tailored functional studies.</title>
        <authorList>
            <person name="Wylensek D."/>
            <person name="Hitch T.C.A."/>
            <person name="Clavel T."/>
        </authorList>
    </citation>
    <scope>NUCLEOTIDE SEQUENCE [LARGE SCALE GENOMIC DNA]</scope>
    <source>
        <strain evidence="9 10">Oil+RF-744-GAM-WT-6</strain>
    </source>
</reference>
<dbReference type="InterPro" id="IPR033887">
    <property type="entry name" value="PTS_IIA_man"/>
</dbReference>
<dbReference type="PROSITE" id="PS51096">
    <property type="entry name" value="PTS_EIIA_TYPE_4"/>
    <property type="match status" value="1"/>
</dbReference>
<dbReference type="GO" id="GO:0005737">
    <property type="term" value="C:cytoplasm"/>
    <property type="evidence" value="ECO:0007669"/>
    <property type="project" value="UniProtKB-SubCell"/>
</dbReference>
<keyword evidence="6" id="KW-0598">Phosphotransferase system</keyword>
<feature type="domain" description="PTS EIIA type-4" evidence="8">
    <location>
        <begin position="1"/>
        <end position="129"/>
    </location>
</feature>
<comment type="caution">
    <text evidence="9">The sequence shown here is derived from an EMBL/GenBank/DDBJ whole genome shotgun (WGS) entry which is preliminary data.</text>
</comment>
<evidence type="ECO:0000256" key="1">
    <source>
        <dbReference type="ARBA" id="ARBA00004496"/>
    </source>
</evidence>
<dbReference type="GO" id="GO:0016020">
    <property type="term" value="C:membrane"/>
    <property type="evidence" value="ECO:0007669"/>
    <property type="project" value="InterPro"/>
</dbReference>
<keyword evidence="3" id="KW-0963">Cytoplasm</keyword>
<gene>
    <name evidence="9" type="ORF">FYJ51_02760</name>
</gene>
<dbReference type="AlphaFoldDB" id="A0A7X2NQN3"/>
<dbReference type="Gene3D" id="3.40.50.510">
    <property type="entry name" value="Phosphotransferase system, mannose-type IIA component"/>
    <property type="match status" value="1"/>
</dbReference>